<evidence type="ECO:0000259" key="2">
    <source>
        <dbReference type="Pfam" id="PF06916"/>
    </source>
</evidence>
<evidence type="ECO:0000313" key="3">
    <source>
        <dbReference type="EMBL" id="CAH1958878.1"/>
    </source>
</evidence>
<gene>
    <name evidence="3" type="ORF">ACAOBT_LOCUS2903</name>
</gene>
<keyword evidence="1" id="KW-0812">Transmembrane</keyword>
<reference evidence="3" key="1">
    <citation type="submission" date="2022-03" db="EMBL/GenBank/DDBJ databases">
        <authorList>
            <person name="Sayadi A."/>
        </authorList>
    </citation>
    <scope>NUCLEOTIDE SEQUENCE</scope>
</reference>
<dbReference type="AlphaFoldDB" id="A0A9P0NZ84"/>
<organism evidence="3 4">
    <name type="scientific">Acanthoscelides obtectus</name>
    <name type="common">Bean weevil</name>
    <name type="synonym">Bruchus obtectus</name>
    <dbReference type="NCBI Taxonomy" id="200917"/>
    <lineage>
        <taxon>Eukaryota</taxon>
        <taxon>Metazoa</taxon>
        <taxon>Ecdysozoa</taxon>
        <taxon>Arthropoda</taxon>
        <taxon>Hexapoda</taxon>
        <taxon>Insecta</taxon>
        <taxon>Pterygota</taxon>
        <taxon>Neoptera</taxon>
        <taxon>Endopterygota</taxon>
        <taxon>Coleoptera</taxon>
        <taxon>Polyphaga</taxon>
        <taxon>Cucujiformia</taxon>
        <taxon>Chrysomeloidea</taxon>
        <taxon>Chrysomelidae</taxon>
        <taxon>Bruchinae</taxon>
        <taxon>Bruchini</taxon>
        <taxon>Acanthoscelides</taxon>
    </lineage>
</organism>
<feature type="transmembrane region" description="Helical" evidence="1">
    <location>
        <begin position="115"/>
        <end position="138"/>
    </location>
</feature>
<dbReference type="Pfam" id="PF06916">
    <property type="entry name" value="FAM210A-B_dom"/>
    <property type="match status" value="1"/>
</dbReference>
<keyword evidence="1" id="KW-0472">Membrane</keyword>
<dbReference type="PANTHER" id="PTHR21377:SF0">
    <property type="entry name" value="PROTEIN FAM210B, MITOCHONDRIAL"/>
    <property type="match status" value="1"/>
</dbReference>
<evidence type="ECO:0000313" key="4">
    <source>
        <dbReference type="Proteomes" id="UP001152888"/>
    </source>
</evidence>
<dbReference type="EMBL" id="CAKOFQ010006679">
    <property type="protein sequence ID" value="CAH1958878.1"/>
    <property type="molecule type" value="Genomic_DNA"/>
</dbReference>
<dbReference type="Proteomes" id="UP001152888">
    <property type="component" value="Unassembled WGS sequence"/>
</dbReference>
<sequence length="207" mass="22789">MLVGRATTRLVYKFLLSMNNSKGYQTNVKDALLEGLCSTSNGNRCTKTLYKYNISPLLVHSSQHFSNEAKAAKTEDTARPASKVVMDDPKTVIEEPNDTKKLTMKDKLKKAVKEYGSTVIVFHVSISLVSLGTCYFLVSTGLDVVHVLQAIGLQEWATKSQVAANAGTFAVAYVIHKAFAPVRITITLGSVPFIVRYLRKVGFLKKI</sequence>
<dbReference type="InterPro" id="IPR045866">
    <property type="entry name" value="FAM210A/B-like"/>
</dbReference>
<name>A0A9P0NZ84_ACAOB</name>
<dbReference type="InterPro" id="IPR009688">
    <property type="entry name" value="FAM210A/B-like_dom"/>
</dbReference>
<keyword evidence="4" id="KW-1185">Reference proteome</keyword>
<dbReference type="PANTHER" id="PTHR21377">
    <property type="entry name" value="PROTEIN FAM210B, MITOCHONDRIAL"/>
    <property type="match status" value="1"/>
</dbReference>
<proteinExistence type="predicted"/>
<protein>
    <recommendedName>
        <fullName evidence="2">DUF1279 domain-containing protein</fullName>
    </recommendedName>
</protein>
<feature type="domain" description="DUF1279" evidence="2">
    <location>
        <begin position="107"/>
        <end position="193"/>
    </location>
</feature>
<dbReference type="OrthoDB" id="426386at2759"/>
<dbReference type="GO" id="GO:0005739">
    <property type="term" value="C:mitochondrion"/>
    <property type="evidence" value="ECO:0007669"/>
    <property type="project" value="TreeGrafter"/>
</dbReference>
<keyword evidence="1" id="KW-1133">Transmembrane helix</keyword>
<accession>A0A9P0NZ84</accession>
<evidence type="ECO:0000256" key="1">
    <source>
        <dbReference type="SAM" id="Phobius"/>
    </source>
</evidence>
<feature type="transmembrane region" description="Helical" evidence="1">
    <location>
        <begin position="178"/>
        <end position="198"/>
    </location>
</feature>
<comment type="caution">
    <text evidence="3">The sequence shown here is derived from an EMBL/GenBank/DDBJ whole genome shotgun (WGS) entry which is preliminary data.</text>
</comment>